<keyword evidence="3" id="KW-1185">Reference proteome</keyword>
<evidence type="ECO:0000313" key="2">
    <source>
        <dbReference type="EMBL" id="UWZ58956.1"/>
    </source>
</evidence>
<protein>
    <submittedName>
        <fullName evidence="2">Uncharacterized protein</fullName>
    </submittedName>
</protein>
<dbReference type="AlphaFoldDB" id="A0A9Q9INK0"/>
<evidence type="ECO:0000256" key="1">
    <source>
        <dbReference type="SAM" id="MobiDB-lite"/>
    </source>
</evidence>
<gene>
    <name evidence="2" type="ORF">Daura_23995</name>
</gene>
<feature type="region of interest" description="Disordered" evidence="1">
    <location>
        <begin position="34"/>
        <end position="54"/>
    </location>
</feature>
<proteinExistence type="predicted"/>
<evidence type="ECO:0000313" key="3">
    <source>
        <dbReference type="Proteomes" id="UP001058003"/>
    </source>
</evidence>
<dbReference type="Proteomes" id="UP001058003">
    <property type="component" value="Chromosome"/>
</dbReference>
<sequence>MSAPRARKRPPTADRHRYDSAYVVVALAVPGGGPDDVAPPLVFRVQRRPQGGQR</sequence>
<accession>A0A9Q9INK0</accession>
<name>A0A9Q9INK0_9ACTN</name>
<dbReference type="KEGG" id="daur:Daura_23995"/>
<dbReference type="RefSeq" id="WP_156089819.1">
    <property type="nucleotide sequence ID" value="NZ_CP073767.1"/>
</dbReference>
<organism evidence="2 3">
    <name type="scientific">Dactylosporangium aurantiacum</name>
    <dbReference type="NCBI Taxonomy" id="35754"/>
    <lineage>
        <taxon>Bacteria</taxon>
        <taxon>Bacillati</taxon>
        <taxon>Actinomycetota</taxon>
        <taxon>Actinomycetes</taxon>
        <taxon>Micromonosporales</taxon>
        <taxon>Micromonosporaceae</taxon>
        <taxon>Dactylosporangium</taxon>
    </lineage>
</organism>
<reference evidence="2" key="1">
    <citation type="submission" date="2021-04" db="EMBL/GenBank/DDBJ databases">
        <title>Dactylosporangium aurantiacum NRRL B-8018 full assembly.</title>
        <authorList>
            <person name="Hartkoorn R.C."/>
            <person name="Beaudoing E."/>
            <person name="Hot D."/>
        </authorList>
    </citation>
    <scope>NUCLEOTIDE SEQUENCE</scope>
    <source>
        <strain evidence="2">NRRL B-8018</strain>
    </source>
</reference>
<dbReference type="EMBL" id="CP073767">
    <property type="protein sequence ID" value="UWZ58956.1"/>
    <property type="molecule type" value="Genomic_DNA"/>
</dbReference>